<proteinExistence type="predicted"/>
<sequence length="423" mass="44871">MSDWVPLDEKELLQGDDETKVYHSNTSPQEPGPAGGFGDADASAESDATGPRGSFGNGLRREITRDMIIRALEKQGNRRRPGAGVDDPYAEDRFLAAQSHLHLNGRGITRMSNLRPLATLEVLYLYDNQISAIENVSHLRRLTHLYLANNSIREISGLSGLSNLQKLYMEHNCLQLVSGLEACPSLEELHVSSQRLPTGSPLAFDSATVTALAPSLRVLTAAHCGITSASLPQLAGLSRLRRLDLSYNAIDAFEPIDTVIQPCAVLSSFDLRGNPVGKLPKYRDTVILMNDNLTTLDDEAIPAQHREFLLRLHIRRMKAQLAAELKEDSAAGGGQPSQSSGDAYTHGPPQVPVSASGPSRLPPRTGGFHPAAGGAGTGGSGRASLSRNASSGNGGGGLSSGGGSSRVSAQGIARGMEGLSFQR</sequence>
<accession>A0A8J4F2I2</accession>
<dbReference type="Gene3D" id="3.80.10.10">
    <property type="entry name" value="Ribonuclease Inhibitor"/>
    <property type="match status" value="2"/>
</dbReference>
<dbReference type="SMART" id="SM00365">
    <property type="entry name" value="LRR_SD22"/>
    <property type="match status" value="4"/>
</dbReference>
<keyword evidence="2" id="KW-0433">Leucine-rich repeat</keyword>
<dbReference type="InterPro" id="IPR050576">
    <property type="entry name" value="Cilia_flagella_integrity"/>
</dbReference>
<feature type="compositionally biased region" description="Basic and acidic residues" evidence="4">
    <location>
        <begin position="7"/>
        <end position="21"/>
    </location>
</feature>
<dbReference type="GO" id="GO:0005930">
    <property type="term" value="C:axoneme"/>
    <property type="evidence" value="ECO:0007669"/>
    <property type="project" value="UniProtKB-SubCell"/>
</dbReference>
<dbReference type="CDD" id="cd21340">
    <property type="entry name" value="PPP1R42"/>
    <property type="match status" value="1"/>
</dbReference>
<keyword evidence="6" id="KW-1185">Reference proteome</keyword>
<organism evidence="5 6">
    <name type="scientific">Volvox africanus</name>
    <dbReference type="NCBI Taxonomy" id="51714"/>
    <lineage>
        <taxon>Eukaryota</taxon>
        <taxon>Viridiplantae</taxon>
        <taxon>Chlorophyta</taxon>
        <taxon>core chlorophytes</taxon>
        <taxon>Chlorophyceae</taxon>
        <taxon>CS clade</taxon>
        <taxon>Chlamydomonadales</taxon>
        <taxon>Volvocaceae</taxon>
        <taxon>Volvox</taxon>
    </lineage>
</organism>
<evidence type="ECO:0000256" key="2">
    <source>
        <dbReference type="ARBA" id="ARBA00022614"/>
    </source>
</evidence>
<dbReference type="SMART" id="SM00369">
    <property type="entry name" value="LRR_TYP"/>
    <property type="match status" value="4"/>
</dbReference>
<keyword evidence="3" id="KW-0677">Repeat</keyword>
<feature type="compositionally biased region" description="Gly residues" evidence="4">
    <location>
        <begin position="392"/>
        <end position="404"/>
    </location>
</feature>
<dbReference type="InterPro" id="IPR003591">
    <property type="entry name" value="Leu-rich_rpt_typical-subtyp"/>
</dbReference>
<gene>
    <name evidence="5" type="ORF">Vafri_10646</name>
</gene>
<feature type="compositionally biased region" description="Low complexity" evidence="4">
    <location>
        <begin position="382"/>
        <end position="391"/>
    </location>
</feature>
<reference evidence="5" key="1">
    <citation type="journal article" date="2021" name="Proc. Natl. Acad. Sci. U.S.A.">
        <title>Three genomes in the algal genus Volvox reveal the fate of a haploid sex-determining region after a transition to homothallism.</title>
        <authorList>
            <person name="Yamamoto K."/>
            <person name="Hamaji T."/>
            <person name="Kawai-Toyooka H."/>
            <person name="Matsuzaki R."/>
            <person name="Takahashi F."/>
            <person name="Nishimura Y."/>
            <person name="Kawachi M."/>
            <person name="Noguchi H."/>
            <person name="Minakuchi Y."/>
            <person name="Umen J.G."/>
            <person name="Toyoda A."/>
            <person name="Nozaki H."/>
        </authorList>
    </citation>
    <scope>NUCLEOTIDE SEQUENCE</scope>
    <source>
        <strain evidence="5">NIES-3780</strain>
    </source>
</reference>
<dbReference type="Proteomes" id="UP000747399">
    <property type="component" value="Unassembled WGS sequence"/>
</dbReference>
<evidence type="ECO:0000313" key="5">
    <source>
        <dbReference type="EMBL" id="GIL54985.1"/>
    </source>
</evidence>
<feature type="compositionally biased region" description="Low complexity" evidence="4">
    <location>
        <begin position="39"/>
        <end position="50"/>
    </location>
</feature>
<comment type="subcellular location">
    <subcellularLocation>
        <location evidence="1">Cytoplasm</location>
        <location evidence="1">Cytoskeleton</location>
        <location evidence="1">Cilium axoneme</location>
    </subcellularLocation>
</comment>
<dbReference type="AlphaFoldDB" id="A0A8J4F2I2"/>
<protein>
    <submittedName>
        <fullName evidence="5">Uncharacterized protein</fullName>
    </submittedName>
</protein>
<evidence type="ECO:0000256" key="3">
    <source>
        <dbReference type="ARBA" id="ARBA00022737"/>
    </source>
</evidence>
<comment type="caution">
    <text evidence="5">The sequence shown here is derived from an EMBL/GenBank/DDBJ whole genome shotgun (WGS) entry which is preliminary data.</text>
</comment>
<dbReference type="InterPro" id="IPR025875">
    <property type="entry name" value="Leu-rich_rpt_4"/>
</dbReference>
<dbReference type="Pfam" id="PF12799">
    <property type="entry name" value="LRR_4"/>
    <property type="match status" value="1"/>
</dbReference>
<evidence type="ECO:0000256" key="1">
    <source>
        <dbReference type="ARBA" id="ARBA00004430"/>
    </source>
</evidence>
<dbReference type="InterPro" id="IPR032675">
    <property type="entry name" value="LRR_dom_sf"/>
</dbReference>
<dbReference type="EMBL" id="BNCO01000020">
    <property type="protein sequence ID" value="GIL54985.1"/>
    <property type="molecule type" value="Genomic_DNA"/>
</dbReference>
<dbReference type="PROSITE" id="PS51450">
    <property type="entry name" value="LRR"/>
    <property type="match status" value="3"/>
</dbReference>
<evidence type="ECO:0000313" key="6">
    <source>
        <dbReference type="Proteomes" id="UP000747399"/>
    </source>
</evidence>
<dbReference type="SUPFAM" id="SSF52058">
    <property type="entry name" value="L domain-like"/>
    <property type="match status" value="1"/>
</dbReference>
<evidence type="ECO:0000256" key="4">
    <source>
        <dbReference type="SAM" id="MobiDB-lite"/>
    </source>
</evidence>
<feature type="region of interest" description="Disordered" evidence="4">
    <location>
        <begin position="325"/>
        <end position="423"/>
    </location>
</feature>
<name>A0A8J4F2I2_9CHLO</name>
<dbReference type="InterPro" id="IPR001611">
    <property type="entry name" value="Leu-rich_rpt"/>
</dbReference>
<dbReference type="PANTHER" id="PTHR45973">
    <property type="entry name" value="PROTEIN PHOSPHATASE 1 REGULATORY SUBUNIT SDS22-RELATED"/>
    <property type="match status" value="1"/>
</dbReference>
<dbReference type="PANTHER" id="PTHR45973:SF35">
    <property type="entry name" value="LEUCINE-RICH REPEAT-CONTAINING PROTEIN 43"/>
    <property type="match status" value="1"/>
</dbReference>
<feature type="region of interest" description="Disordered" evidence="4">
    <location>
        <begin position="1"/>
        <end position="58"/>
    </location>
</feature>